<feature type="compositionally biased region" description="Acidic residues" evidence="1">
    <location>
        <begin position="1"/>
        <end position="10"/>
    </location>
</feature>
<evidence type="ECO:0000313" key="2">
    <source>
        <dbReference type="EMBL" id="GFY71341.1"/>
    </source>
</evidence>
<feature type="region of interest" description="Disordered" evidence="1">
    <location>
        <begin position="1"/>
        <end position="23"/>
    </location>
</feature>
<accession>A0A8X6YI19</accession>
<name>A0A8X6YI19_9ARAC</name>
<dbReference type="AlphaFoldDB" id="A0A8X6YI19"/>
<proteinExistence type="predicted"/>
<dbReference type="EMBL" id="BMAV01018752">
    <property type="protein sequence ID" value="GFY71341.1"/>
    <property type="molecule type" value="Genomic_DNA"/>
</dbReference>
<keyword evidence="3" id="KW-1185">Reference proteome</keyword>
<reference evidence="2" key="1">
    <citation type="submission" date="2020-08" db="EMBL/GenBank/DDBJ databases">
        <title>Multicomponent nature underlies the extraordinary mechanical properties of spider dragline silk.</title>
        <authorList>
            <person name="Kono N."/>
            <person name="Nakamura H."/>
            <person name="Mori M."/>
            <person name="Yoshida Y."/>
            <person name="Ohtoshi R."/>
            <person name="Malay A.D."/>
            <person name="Moran D.A.P."/>
            <person name="Tomita M."/>
            <person name="Numata K."/>
            <person name="Arakawa K."/>
        </authorList>
    </citation>
    <scope>NUCLEOTIDE SEQUENCE</scope>
</reference>
<organism evidence="2 3">
    <name type="scientific">Trichonephila inaurata madagascariensis</name>
    <dbReference type="NCBI Taxonomy" id="2747483"/>
    <lineage>
        <taxon>Eukaryota</taxon>
        <taxon>Metazoa</taxon>
        <taxon>Ecdysozoa</taxon>
        <taxon>Arthropoda</taxon>
        <taxon>Chelicerata</taxon>
        <taxon>Arachnida</taxon>
        <taxon>Araneae</taxon>
        <taxon>Araneomorphae</taxon>
        <taxon>Entelegynae</taxon>
        <taxon>Araneoidea</taxon>
        <taxon>Nephilidae</taxon>
        <taxon>Trichonephila</taxon>
        <taxon>Trichonephila inaurata</taxon>
    </lineage>
</organism>
<evidence type="ECO:0000313" key="3">
    <source>
        <dbReference type="Proteomes" id="UP000886998"/>
    </source>
</evidence>
<evidence type="ECO:0000256" key="1">
    <source>
        <dbReference type="SAM" id="MobiDB-lite"/>
    </source>
</evidence>
<dbReference type="Proteomes" id="UP000886998">
    <property type="component" value="Unassembled WGS sequence"/>
</dbReference>
<gene>
    <name evidence="2" type="ORF">TNIN_384731</name>
</gene>
<sequence>MDQQDYETSDMDLVNSPRRTPTPPLLSACEKILQNKAPLQKMETFKKYKIACISELKAMPDHHPDEPFYRRATPELQEIEETINLAVSDIASFPPCTTPGCPHHESVSKIFTPINSPNVTPTKSALIRISNKRKEDPDFEYPPLRKTTRRQIVSLPANNISISPNKFSLPKDINIEKPSQVLKRYSPYPQISGHWSNVTAIRVTLNRFPTSNA</sequence>
<protein>
    <submittedName>
        <fullName evidence="2">Uncharacterized protein</fullName>
    </submittedName>
</protein>
<comment type="caution">
    <text evidence="2">The sequence shown here is derived from an EMBL/GenBank/DDBJ whole genome shotgun (WGS) entry which is preliminary data.</text>
</comment>